<comment type="caution">
    <text evidence="1">The sequence shown here is derived from an EMBL/GenBank/DDBJ whole genome shotgun (WGS) entry which is preliminary data.</text>
</comment>
<sequence length="625" mass="70016">MTVRDKVFDTLELATLIADELTQHDLALCCLVNFHWHNTFTPHLWHSITVQSHDPAKFLSPSGRAGLVRNGHHIRVLRTSCGLEILDPFVKYGFTCTNLVCLDTDSSRATSIGIRSAALIATGRRGSVGTGQVQVPYDFHPAPPSPVTSPSTAVLFKRSPPNTTVDVNTPTLLYEEAETILVTILKRNPRLEFLVIHPDWLENEAVVKVIAEDLLDLKEFYSPVIFGVSLKHGTSYSLYKDGSGWEQGRGGIPEIKGHIQSASAMPDHLSEAYPRLKELLQGAESSLCREAQEKLRFAERDLNGLNITGRSPEVAQIMMEIPTLKSIIISGYGRTGFVDRTTIPAFLKHAPTLERLCFFSCGGEGEIIRSILCSCSELKTLKTMSDYRRHRPFVDEIELDALTVFKTPWISNQLEVFECKIVKISRPDLIIQPMFHPATLAPLHPGAQAPPQLATFDHDSIAQQESRSLQRRILRQLGQLTHLRILRLGSSGRDWDNPHHMRLEIEMEGTRTTMVVDEYVQTTCLELSLASGLDELAGLKDLETLDVTQLAHRIGMAEVQWMVENWPKLKSIPGLEYTDHSREAALQGGNVGESHPGVVESVPEHVRWIREQLWRSQEKFPSTFV</sequence>
<dbReference type="OrthoDB" id="2363328at2759"/>
<protein>
    <submittedName>
        <fullName evidence="1">Uncharacterized protein</fullName>
    </submittedName>
</protein>
<gene>
    <name evidence="1" type="ORF">KI688_000620</name>
</gene>
<reference evidence="1" key="1">
    <citation type="submission" date="2021-06" db="EMBL/GenBank/DDBJ databases">
        <title>Genome Sequence of Mortierella hyaline Strain SCG-10, a Cold-Adapted, Nitrate-Reducing Fungus Isolated from Soil in Minnesota, USA.</title>
        <authorList>
            <person name="Aldossari N."/>
        </authorList>
    </citation>
    <scope>NUCLEOTIDE SEQUENCE</scope>
    <source>
        <strain evidence="1">SCG-10</strain>
    </source>
</reference>
<dbReference type="Gene3D" id="3.80.10.10">
    <property type="entry name" value="Ribonuclease Inhibitor"/>
    <property type="match status" value="1"/>
</dbReference>
<evidence type="ECO:0000313" key="1">
    <source>
        <dbReference type="EMBL" id="KAG9072840.1"/>
    </source>
</evidence>
<keyword evidence="2" id="KW-1185">Reference proteome</keyword>
<organism evidence="1 2">
    <name type="scientific">Linnemannia hyalina</name>
    <dbReference type="NCBI Taxonomy" id="64524"/>
    <lineage>
        <taxon>Eukaryota</taxon>
        <taxon>Fungi</taxon>
        <taxon>Fungi incertae sedis</taxon>
        <taxon>Mucoromycota</taxon>
        <taxon>Mortierellomycotina</taxon>
        <taxon>Mortierellomycetes</taxon>
        <taxon>Mortierellales</taxon>
        <taxon>Mortierellaceae</taxon>
        <taxon>Linnemannia</taxon>
    </lineage>
</organism>
<dbReference type="SUPFAM" id="SSF52047">
    <property type="entry name" value="RNI-like"/>
    <property type="match status" value="1"/>
</dbReference>
<proteinExistence type="predicted"/>
<dbReference type="EMBL" id="JAHRHY010000001">
    <property type="protein sequence ID" value="KAG9072840.1"/>
    <property type="molecule type" value="Genomic_DNA"/>
</dbReference>
<dbReference type="Proteomes" id="UP000707451">
    <property type="component" value="Unassembled WGS sequence"/>
</dbReference>
<name>A0A9P7Y4N0_9FUNG</name>
<dbReference type="InterPro" id="IPR032675">
    <property type="entry name" value="LRR_dom_sf"/>
</dbReference>
<evidence type="ECO:0000313" key="2">
    <source>
        <dbReference type="Proteomes" id="UP000707451"/>
    </source>
</evidence>
<dbReference type="AlphaFoldDB" id="A0A9P7Y4N0"/>
<accession>A0A9P7Y4N0</accession>